<gene>
    <name evidence="3" type="ORF">GCM10023091_37780</name>
</gene>
<name>A0ABP8M9K4_9BACT</name>
<feature type="domain" description="DUF4440" evidence="2">
    <location>
        <begin position="28"/>
        <end position="137"/>
    </location>
</feature>
<evidence type="ECO:0000259" key="2">
    <source>
        <dbReference type="Pfam" id="PF14534"/>
    </source>
</evidence>
<evidence type="ECO:0000313" key="4">
    <source>
        <dbReference type="Proteomes" id="UP001501508"/>
    </source>
</evidence>
<comment type="caution">
    <text evidence="3">The sequence shown here is derived from an EMBL/GenBank/DDBJ whole genome shotgun (WGS) entry which is preliminary data.</text>
</comment>
<sequence length="144" mass="16554">MKKAFFLLLFLFLCLGVTAQSLQDRKEILTILNRQETDWNRGDIASFMVGYWESDSLSFTGASGISYGYKPVYENYKRRYPDQTSMGKLKFEVIVFRFLSDGVAQMIGKFSLLRPEKGDLTGHFTLIWQKIDGKWVITSDHTSG</sequence>
<keyword evidence="4" id="KW-1185">Reference proteome</keyword>
<accession>A0ABP8M9K4</accession>
<reference evidence="4" key="1">
    <citation type="journal article" date="2019" name="Int. J. Syst. Evol. Microbiol.">
        <title>The Global Catalogue of Microorganisms (GCM) 10K type strain sequencing project: providing services to taxonomists for standard genome sequencing and annotation.</title>
        <authorList>
            <consortium name="The Broad Institute Genomics Platform"/>
            <consortium name="The Broad Institute Genome Sequencing Center for Infectious Disease"/>
            <person name="Wu L."/>
            <person name="Ma J."/>
        </authorList>
    </citation>
    <scope>NUCLEOTIDE SEQUENCE [LARGE SCALE GENOMIC DNA]</scope>
    <source>
        <strain evidence="4">JCM 31920</strain>
    </source>
</reference>
<dbReference type="EMBL" id="BAABEY010000036">
    <property type="protein sequence ID" value="GAA4445767.1"/>
    <property type="molecule type" value="Genomic_DNA"/>
</dbReference>
<organism evidence="3 4">
    <name type="scientific">Ravibacter arvi</name>
    <dbReference type="NCBI Taxonomy" id="2051041"/>
    <lineage>
        <taxon>Bacteria</taxon>
        <taxon>Pseudomonadati</taxon>
        <taxon>Bacteroidota</taxon>
        <taxon>Cytophagia</taxon>
        <taxon>Cytophagales</taxon>
        <taxon>Spirosomataceae</taxon>
        <taxon>Ravibacter</taxon>
    </lineage>
</organism>
<keyword evidence="1" id="KW-0732">Signal</keyword>
<dbReference type="InterPro" id="IPR032710">
    <property type="entry name" value="NTF2-like_dom_sf"/>
</dbReference>
<protein>
    <submittedName>
        <fullName evidence="3">Nuclear transport factor 2 family protein</fullName>
    </submittedName>
</protein>
<dbReference type="SUPFAM" id="SSF54427">
    <property type="entry name" value="NTF2-like"/>
    <property type="match status" value="1"/>
</dbReference>
<dbReference type="Pfam" id="PF14534">
    <property type="entry name" value="DUF4440"/>
    <property type="match status" value="1"/>
</dbReference>
<evidence type="ECO:0000256" key="1">
    <source>
        <dbReference type="SAM" id="SignalP"/>
    </source>
</evidence>
<dbReference type="Proteomes" id="UP001501508">
    <property type="component" value="Unassembled WGS sequence"/>
</dbReference>
<dbReference type="RefSeq" id="WP_345032109.1">
    <property type="nucleotide sequence ID" value="NZ_BAABEY010000036.1"/>
</dbReference>
<evidence type="ECO:0000313" key="3">
    <source>
        <dbReference type="EMBL" id="GAA4445767.1"/>
    </source>
</evidence>
<dbReference type="InterPro" id="IPR027843">
    <property type="entry name" value="DUF4440"/>
</dbReference>
<proteinExistence type="predicted"/>
<dbReference type="Gene3D" id="3.10.450.50">
    <property type="match status" value="1"/>
</dbReference>
<feature type="signal peptide" evidence="1">
    <location>
        <begin position="1"/>
        <end position="19"/>
    </location>
</feature>
<feature type="chain" id="PRO_5047084543" evidence="1">
    <location>
        <begin position="20"/>
        <end position="144"/>
    </location>
</feature>